<proteinExistence type="predicted"/>
<gene>
    <name evidence="1" type="ORF">STAS_08425</name>
</gene>
<sequence length="155" mass="17722">MLHQFFVRDHGWCNHREMRDTMPVDSVTHMVARRRRCRETNPAATVTPGYEPRCNNDTLRRTSLQHSAENGPFFICNFSGNSPAARSVHQRTPLATVSLSAARFITSGKQWRLTAISRDVASSNERLHHLRSIDDLPRRIWLGSLSDILCHEACK</sequence>
<dbReference type="Proteomes" id="UP000325081">
    <property type="component" value="Unassembled WGS sequence"/>
</dbReference>
<comment type="caution">
    <text evidence="1">The sequence shown here is derived from an EMBL/GenBank/DDBJ whole genome shotgun (WGS) entry which is preliminary data.</text>
</comment>
<keyword evidence="2" id="KW-1185">Reference proteome</keyword>
<evidence type="ECO:0000313" key="1">
    <source>
        <dbReference type="EMBL" id="GER32362.1"/>
    </source>
</evidence>
<organism evidence="1 2">
    <name type="scientific">Striga asiatica</name>
    <name type="common">Asiatic witchweed</name>
    <name type="synonym">Buchnera asiatica</name>
    <dbReference type="NCBI Taxonomy" id="4170"/>
    <lineage>
        <taxon>Eukaryota</taxon>
        <taxon>Viridiplantae</taxon>
        <taxon>Streptophyta</taxon>
        <taxon>Embryophyta</taxon>
        <taxon>Tracheophyta</taxon>
        <taxon>Spermatophyta</taxon>
        <taxon>Magnoliopsida</taxon>
        <taxon>eudicotyledons</taxon>
        <taxon>Gunneridae</taxon>
        <taxon>Pentapetalae</taxon>
        <taxon>asterids</taxon>
        <taxon>lamiids</taxon>
        <taxon>Lamiales</taxon>
        <taxon>Orobanchaceae</taxon>
        <taxon>Buchnereae</taxon>
        <taxon>Striga</taxon>
    </lineage>
</organism>
<accession>A0A5A7PIB2</accession>
<evidence type="ECO:0000313" key="2">
    <source>
        <dbReference type="Proteomes" id="UP000325081"/>
    </source>
</evidence>
<name>A0A5A7PIB2_STRAF</name>
<dbReference type="AlphaFoldDB" id="A0A5A7PIB2"/>
<reference evidence="2" key="1">
    <citation type="journal article" date="2019" name="Curr. Biol.">
        <title>Genome Sequence of Striga asiatica Provides Insight into the Evolution of Plant Parasitism.</title>
        <authorList>
            <person name="Yoshida S."/>
            <person name="Kim S."/>
            <person name="Wafula E.K."/>
            <person name="Tanskanen J."/>
            <person name="Kim Y.M."/>
            <person name="Honaas L."/>
            <person name="Yang Z."/>
            <person name="Spallek T."/>
            <person name="Conn C.E."/>
            <person name="Ichihashi Y."/>
            <person name="Cheong K."/>
            <person name="Cui S."/>
            <person name="Der J.P."/>
            <person name="Gundlach H."/>
            <person name="Jiao Y."/>
            <person name="Hori C."/>
            <person name="Ishida J.K."/>
            <person name="Kasahara H."/>
            <person name="Kiba T."/>
            <person name="Kim M.S."/>
            <person name="Koo N."/>
            <person name="Laohavisit A."/>
            <person name="Lee Y.H."/>
            <person name="Lumba S."/>
            <person name="McCourt P."/>
            <person name="Mortimer J.C."/>
            <person name="Mutuku J.M."/>
            <person name="Nomura T."/>
            <person name="Sasaki-Sekimoto Y."/>
            <person name="Seto Y."/>
            <person name="Wang Y."/>
            <person name="Wakatake T."/>
            <person name="Sakakibara H."/>
            <person name="Demura T."/>
            <person name="Yamaguchi S."/>
            <person name="Yoneyama K."/>
            <person name="Manabe R.I."/>
            <person name="Nelson D.C."/>
            <person name="Schulman A.H."/>
            <person name="Timko M.P."/>
            <person name="dePamphilis C.W."/>
            <person name="Choi D."/>
            <person name="Shirasu K."/>
        </authorList>
    </citation>
    <scope>NUCLEOTIDE SEQUENCE [LARGE SCALE GENOMIC DNA]</scope>
    <source>
        <strain evidence="2">cv. UVA1</strain>
    </source>
</reference>
<dbReference type="EMBL" id="BKCP01004594">
    <property type="protein sequence ID" value="GER32362.1"/>
    <property type="molecule type" value="Genomic_DNA"/>
</dbReference>
<protein>
    <submittedName>
        <fullName evidence="1">WD-40 repeat family protein / beige-related</fullName>
    </submittedName>
</protein>